<dbReference type="PROSITE" id="PS00061">
    <property type="entry name" value="ADH_SHORT"/>
    <property type="match status" value="1"/>
</dbReference>
<gene>
    <name evidence="5" type="ORF">JOF53_001946</name>
</gene>
<keyword evidence="2" id="KW-0560">Oxidoreductase</keyword>
<accession>A0ABS5A909</accession>
<dbReference type="PANTHER" id="PTHR45024">
    <property type="entry name" value="DEHYDROGENASES, SHORT CHAIN"/>
    <property type="match status" value="1"/>
</dbReference>
<dbReference type="SUPFAM" id="SSF51735">
    <property type="entry name" value="NAD(P)-binding Rossmann-fold domains"/>
    <property type="match status" value="1"/>
</dbReference>
<evidence type="ECO:0000256" key="2">
    <source>
        <dbReference type="ARBA" id="ARBA00023002"/>
    </source>
</evidence>
<reference evidence="5 6" key="1">
    <citation type="submission" date="2021-03" db="EMBL/GenBank/DDBJ databases">
        <title>Sequencing the genomes of 1000 actinobacteria strains.</title>
        <authorList>
            <person name="Klenk H.-P."/>
        </authorList>
    </citation>
    <scope>NUCLEOTIDE SEQUENCE [LARGE SCALE GENOMIC DNA]</scope>
    <source>
        <strain evidence="5 6">DSM 44580</strain>
    </source>
</reference>
<dbReference type="PANTHER" id="PTHR45024:SF2">
    <property type="entry name" value="SCP2 DOMAIN-CONTAINING PROTEIN"/>
    <property type="match status" value="1"/>
</dbReference>
<name>A0ABS5A909_9PSEU</name>
<keyword evidence="6" id="KW-1185">Reference proteome</keyword>
<evidence type="ECO:0000313" key="6">
    <source>
        <dbReference type="Proteomes" id="UP001519363"/>
    </source>
</evidence>
<dbReference type="SMART" id="SM00822">
    <property type="entry name" value="PKS_KR"/>
    <property type="match status" value="1"/>
</dbReference>
<sequence>MSTPGPCQDRVVIVTGAGRGLGRAHALAYAAAGAKVVVNDAGVSLHGMGKTAAPALEVVEEIKARGGHAVANTEDVADWQGAARLVRAAVESFGQLDVLVNNAGFLRDRMLVNMDEHEWDAVIRVHLKGHMAPLRHAAAYWRSEHKAGRPLAARVVNTSSGAGLLGSVGQGNYAAAKAGIATLTTVAAAELARYGITVNAIAPAARTRMTELTFADTMATPDPEAFDTMDPANISPLVVWLGTEEAGAVTGRMFEVEGGKISLADGWRHGPFVDRGSRWPVPEIGDAVHRLVAAAPTPERVYGA</sequence>
<evidence type="ECO:0000259" key="4">
    <source>
        <dbReference type="SMART" id="SM00822"/>
    </source>
</evidence>
<dbReference type="InterPro" id="IPR020904">
    <property type="entry name" value="Sc_DH/Rdtase_CS"/>
</dbReference>
<dbReference type="PRINTS" id="PR00080">
    <property type="entry name" value="SDRFAMILY"/>
</dbReference>
<protein>
    <submittedName>
        <fullName evidence="5">NAD(P)-dependent dehydrogenase (Short-subunit alcohol dehydrogenase family)</fullName>
    </submittedName>
</protein>
<organism evidence="5 6">
    <name type="scientific">Crossiella equi</name>
    <dbReference type="NCBI Taxonomy" id="130796"/>
    <lineage>
        <taxon>Bacteria</taxon>
        <taxon>Bacillati</taxon>
        <taxon>Actinomycetota</taxon>
        <taxon>Actinomycetes</taxon>
        <taxon>Pseudonocardiales</taxon>
        <taxon>Pseudonocardiaceae</taxon>
        <taxon>Crossiella</taxon>
    </lineage>
</organism>
<evidence type="ECO:0000256" key="3">
    <source>
        <dbReference type="RuleBase" id="RU000363"/>
    </source>
</evidence>
<proteinExistence type="inferred from homology"/>
<dbReference type="RefSeq" id="WP_209706679.1">
    <property type="nucleotide sequence ID" value="NZ_JAGIOO010000001.1"/>
</dbReference>
<evidence type="ECO:0000313" key="5">
    <source>
        <dbReference type="EMBL" id="MBP2473074.1"/>
    </source>
</evidence>
<dbReference type="InterPro" id="IPR036291">
    <property type="entry name" value="NAD(P)-bd_dom_sf"/>
</dbReference>
<dbReference type="NCBIfam" id="NF005861">
    <property type="entry name" value="PRK07791.1"/>
    <property type="match status" value="1"/>
</dbReference>
<dbReference type="PRINTS" id="PR00081">
    <property type="entry name" value="GDHRDH"/>
</dbReference>
<dbReference type="Gene3D" id="3.40.50.720">
    <property type="entry name" value="NAD(P)-binding Rossmann-like Domain"/>
    <property type="match status" value="1"/>
</dbReference>
<dbReference type="EMBL" id="JAGIOO010000001">
    <property type="protein sequence ID" value="MBP2473074.1"/>
    <property type="molecule type" value="Genomic_DNA"/>
</dbReference>
<dbReference type="Pfam" id="PF00106">
    <property type="entry name" value="adh_short"/>
    <property type="match status" value="1"/>
</dbReference>
<feature type="domain" description="Ketoreductase" evidence="4">
    <location>
        <begin position="10"/>
        <end position="204"/>
    </location>
</feature>
<dbReference type="InterPro" id="IPR057326">
    <property type="entry name" value="KR_dom"/>
</dbReference>
<dbReference type="InterPro" id="IPR051687">
    <property type="entry name" value="Peroxisomal_Beta-Oxidation"/>
</dbReference>
<comment type="caution">
    <text evidence="5">The sequence shown here is derived from an EMBL/GenBank/DDBJ whole genome shotgun (WGS) entry which is preliminary data.</text>
</comment>
<dbReference type="Proteomes" id="UP001519363">
    <property type="component" value="Unassembled WGS sequence"/>
</dbReference>
<evidence type="ECO:0000256" key="1">
    <source>
        <dbReference type="ARBA" id="ARBA00006484"/>
    </source>
</evidence>
<dbReference type="InterPro" id="IPR002347">
    <property type="entry name" value="SDR_fam"/>
</dbReference>
<comment type="similarity">
    <text evidence="1 3">Belongs to the short-chain dehydrogenases/reductases (SDR) family.</text>
</comment>